<evidence type="ECO:0000313" key="1">
    <source>
        <dbReference type="EMBL" id="GAH54942.1"/>
    </source>
</evidence>
<sequence>LGWTWLESFVTGLLAGKKRLSTEQNEYIRRYLLNRYYGETLA</sequence>
<feature type="non-terminal residue" evidence="1">
    <location>
        <position position="1"/>
    </location>
</feature>
<comment type="caution">
    <text evidence="1">The sequence shown here is derived from an EMBL/GenBank/DDBJ whole genome shotgun (WGS) entry which is preliminary data.</text>
</comment>
<dbReference type="AlphaFoldDB" id="X1GCJ2"/>
<proteinExistence type="predicted"/>
<organism evidence="1">
    <name type="scientific">marine sediment metagenome</name>
    <dbReference type="NCBI Taxonomy" id="412755"/>
    <lineage>
        <taxon>unclassified sequences</taxon>
        <taxon>metagenomes</taxon>
        <taxon>ecological metagenomes</taxon>
    </lineage>
</organism>
<protein>
    <submittedName>
        <fullName evidence="1">Uncharacterized protein</fullName>
    </submittedName>
</protein>
<accession>X1GCJ2</accession>
<reference evidence="1" key="1">
    <citation type="journal article" date="2014" name="Front. Microbiol.">
        <title>High frequency of phylogenetically diverse reductive dehalogenase-homologous genes in deep subseafloor sedimentary metagenomes.</title>
        <authorList>
            <person name="Kawai M."/>
            <person name="Futagami T."/>
            <person name="Toyoda A."/>
            <person name="Takaki Y."/>
            <person name="Nishi S."/>
            <person name="Hori S."/>
            <person name="Arai W."/>
            <person name="Tsubouchi T."/>
            <person name="Morono Y."/>
            <person name="Uchiyama I."/>
            <person name="Ito T."/>
            <person name="Fujiyama A."/>
            <person name="Inagaki F."/>
            <person name="Takami H."/>
        </authorList>
    </citation>
    <scope>NUCLEOTIDE SEQUENCE</scope>
    <source>
        <strain evidence="1">Expedition CK06-06</strain>
    </source>
</reference>
<name>X1GCJ2_9ZZZZ</name>
<dbReference type="EMBL" id="BARU01023596">
    <property type="protein sequence ID" value="GAH54942.1"/>
    <property type="molecule type" value="Genomic_DNA"/>
</dbReference>
<gene>
    <name evidence="1" type="ORF">S03H2_38269</name>
</gene>